<protein>
    <submittedName>
        <fullName evidence="2">DUF2061 domain-containing protein</fullName>
    </submittedName>
</protein>
<reference evidence="2" key="2">
    <citation type="submission" date="2020-10" db="UniProtKB">
        <authorList>
            <consortium name="WormBaseParasite"/>
        </authorList>
    </citation>
    <scope>IDENTIFICATION</scope>
</reference>
<accession>A0A7E4V333</accession>
<dbReference type="AlphaFoldDB" id="A0A7E4V333"/>
<organism evidence="1 2">
    <name type="scientific">Panagrellus redivivus</name>
    <name type="common">Microworm</name>
    <dbReference type="NCBI Taxonomy" id="6233"/>
    <lineage>
        <taxon>Eukaryota</taxon>
        <taxon>Metazoa</taxon>
        <taxon>Ecdysozoa</taxon>
        <taxon>Nematoda</taxon>
        <taxon>Chromadorea</taxon>
        <taxon>Rhabditida</taxon>
        <taxon>Tylenchina</taxon>
        <taxon>Panagrolaimomorpha</taxon>
        <taxon>Panagrolaimoidea</taxon>
        <taxon>Panagrolaimidae</taxon>
        <taxon>Panagrellus</taxon>
    </lineage>
</organism>
<name>A0A7E4V333_PANRE</name>
<evidence type="ECO:0000313" key="1">
    <source>
        <dbReference type="Proteomes" id="UP000492821"/>
    </source>
</evidence>
<keyword evidence="1" id="KW-1185">Reference proteome</keyword>
<evidence type="ECO:0000313" key="2">
    <source>
        <dbReference type="WBParaSite" id="Pan_g15644.t1"/>
    </source>
</evidence>
<dbReference type="WBParaSite" id="Pan_g15644.t1">
    <property type="protein sequence ID" value="Pan_g15644.t1"/>
    <property type="gene ID" value="Pan_g15644"/>
</dbReference>
<dbReference type="Proteomes" id="UP000492821">
    <property type="component" value="Unassembled WGS sequence"/>
</dbReference>
<sequence length="79" mass="8950">MLMYQCIKPDSSQPHRWIKGLNRCCHAHVKFFSRSAMTHLAKAFIAVGYAGATFRSLGVCLINHRRGVSEVVAVYLVIW</sequence>
<reference evidence="1" key="1">
    <citation type="journal article" date="2013" name="Genetics">
        <title>The draft genome and transcriptome of Panagrellus redivivus are shaped by the harsh demands of a free-living lifestyle.</title>
        <authorList>
            <person name="Srinivasan J."/>
            <person name="Dillman A.R."/>
            <person name="Macchietto M.G."/>
            <person name="Heikkinen L."/>
            <person name="Lakso M."/>
            <person name="Fracchia K.M."/>
            <person name="Antoshechkin I."/>
            <person name="Mortazavi A."/>
            <person name="Wong G."/>
            <person name="Sternberg P.W."/>
        </authorList>
    </citation>
    <scope>NUCLEOTIDE SEQUENCE [LARGE SCALE GENOMIC DNA]</scope>
    <source>
        <strain evidence="1">MT8872</strain>
    </source>
</reference>
<proteinExistence type="predicted"/>